<evidence type="ECO:0000313" key="1">
    <source>
        <dbReference type="EMBL" id="PTQ55225.1"/>
    </source>
</evidence>
<organism evidence="1 2">
    <name type="scientific">Candidatus Carbonibacillus altaicus</name>
    <dbReference type="NCBI Taxonomy" id="2163959"/>
    <lineage>
        <taxon>Bacteria</taxon>
        <taxon>Bacillati</taxon>
        <taxon>Bacillota</taxon>
        <taxon>Bacilli</taxon>
        <taxon>Bacillales</taxon>
        <taxon>Candidatus Carbonibacillus</taxon>
    </lineage>
</organism>
<protein>
    <submittedName>
        <fullName evidence="1">Phage-related protein</fullName>
    </submittedName>
</protein>
<evidence type="ECO:0000313" key="2">
    <source>
        <dbReference type="Proteomes" id="UP000244338"/>
    </source>
</evidence>
<reference evidence="2" key="1">
    <citation type="journal article" date="2018" name="Sci. Rep.">
        <title>Lignite coal burning seam in the remote Altai Mountains harbors a hydrogen-driven thermophilic microbial community.</title>
        <authorList>
            <person name="Kadnikov V.V."/>
            <person name="Mardanov A.V."/>
            <person name="Ivasenko D.A."/>
            <person name="Antsiferov D.V."/>
            <person name="Beletsky A.V."/>
            <person name="Karnachuk O.V."/>
            <person name="Ravin N.V."/>
        </authorList>
    </citation>
    <scope>NUCLEOTIDE SEQUENCE [LARGE SCALE GENOMIC DNA]</scope>
</reference>
<accession>A0A2R6XXS7</accession>
<dbReference type="AlphaFoldDB" id="A0A2R6XXS7"/>
<name>A0A2R6XXS7_9BACL</name>
<proteinExistence type="predicted"/>
<sequence>MDETQNRAIKKTLTIPKWLNYEAEKTGINFFQVLQFALKEKLSMTKKQS</sequence>
<gene>
    <name evidence="1" type="ORF">BSOLF_2859</name>
</gene>
<comment type="caution">
    <text evidence="1">The sequence shown here is derived from an EMBL/GenBank/DDBJ whole genome shotgun (WGS) entry which is preliminary data.</text>
</comment>
<dbReference type="Proteomes" id="UP000244338">
    <property type="component" value="Unassembled WGS sequence"/>
</dbReference>
<dbReference type="EMBL" id="PEBX01000163">
    <property type="protein sequence ID" value="PTQ55225.1"/>
    <property type="molecule type" value="Genomic_DNA"/>
</dbReference>